<dbReference type="PANTHER" id="PTHR34273">
    <property type="entry name" value="METHYLTHIORIBOSE KINASE"/>
    <property type="match status" value="1"/>
</dbReference>
<protein>
    <recommendedName>
        <fullName evidence="6">Aminoglycoside phosphotransferase domain-containing protein</fullName>
    </recommendedName>
</protein>
<dbReference type="OrthoDB" id="25129at2759"/>
<proteinExistence type="inferred from homology"/>
<reference evidence="7" key="1">
    <citation type="submission" date="2022-12" db="EMBL/GenBank/DDBJ databases">
        <authorList>
            <person name="Petersen C."/>
        </authorList>
    </citation>
    <scope>NUCLEOTIDE SEQUENCE</scope>
    <source>
        <strain evidence="7">IBT 15544</strain>
    </source>
</reference>
<name>A0A9W9M6Q1_9EURO</name>
<keyword evidence="3" id="KW-0547">Nucleotide-binding</keyword>
<evidence type="ECO:0000256" key="2">
    <source>
        <dbReference type="ARBA" id="ARBA00022679"/>
    </source>
</evidence>
<dbReference type="GO" id="GO:0005524">
    <property type="term" value="F:ATP binding"/>
    <property type="evidence" value="ECO:0007669"/>
    <property type="project" value="UniProtKB-KW"/>
</dbReference>
<sequence length="367" mass="41227">MANAEEKDEIHDQIAQQLSQTPFACSSLSRLSGGNANFVYRGTPSSSPDSIVIKHSKDYASSNRNFKLDAKRCHFEDAILQALDGLASHSQANITVKTPRVFYFDRETNTQVMEDLPNSLDLKHFLLSDLSHGVSESSAQSLGRSLGSWLRSFHDWGSKSEQAESRSFFAQNATGKDLKFYIYYSMLIDTVANFPDILERSRDVFEEVKSFAAAELKKSDQEEGFGIIHGDFWTGNVLIPKAPLIEQSQTTLFIVDWELCQIGNRALDLAQMIAELYETKLFKDLDCGVWMIEGLAEGYGPLSEETAFRTAIHVGVHLVVWGSCVAGWGSQQQIEEVVKVGRDFIEQGWNKNRVWFERGPLGCLFKQ</sequence>
<dbReference type="Gene3D" id="3.90.1200.10">
    <property type="match status" value="1"/>
</dbReference>
<evidence type="ECO:0000259" key="6">
    <source>
        <dbReference type="Pfam" id="PF01636"/>
    </source>
</evidence>
<keyword evidence="2" id="KW-0808">Transferase</keyword>
<comment type="caution">
    <text evidence="7">The sequence shown here is derived from an EMBL/GenBank/DDBJ whole genome shotgun (WGS) entry which is preliminary data.</text>
</comment>
<dbReference type="GO" id="GO:0016301">
    <property type="term" value="F:kinase activity"/>
    <property type="evidence" value="ECO:0007669"/>
    <property type="project" value="UniProtKB-KW"/>
</dbReference>
<dbReference type="Gene3D" id="3.30.200.20">
    <property type="entry name" value="Phosphorylase Kinase, domain 1"/>
    <property type="match status" value="1"/>
</dbReference>
<gene>
    <name evidence="7" type="ORF">N7498_009898</name>
</gene>
<dbReference type="SUPFAM" id="SSF56112">
    <property type="entry name" value="Protein kinase-like (PK-like)"/>
    <property type="match status" value="1"/>
</dbReference>
<reference evidence="7" key="2">
    <citation type="journal article" date="2023" name="IMA Fungus">
        <title>Comparative genomic study of the Penicillium genus elucidates a diverse pangenome and 15 lateral gene transfer events.</title>
        <authorList>
            <person name="Petersen C."/>
            <person name="Sorensen T."/>
            <person name="Nielsen M.R."/>
            <person name="Sondergaard T.E."/>
            <person name="Sorensen J.L."/>
            <person name="Fitzpatrick D.A."/>
            <person name="Frisvad J.C."/>
            <person name="Nielsen K.L."/>
        </authorList>
    </citation>
    <scope>NUCLEOTIDE SEQUENCE</scope>
    <source>
        <strain evidence="7">IBT 15544</strain>
    </source>
</reference>
<evidence type="ECO:0000313" key="8">
    <source>
        <dbReference type="Proteomes" id="UP001150904"/>
    </source>
</evidence>
<dbReference type="Proteomes" id="UP001150904">
    <property type="component" value="Unassembled WGS sequence"/>
</dbReference>
<dbReference type="RefSeq" id="XP_058303853.1">
    <property type="nucleotide sequence ID" value="XM_058456954.1"/>
</dbReference>
<dbReference type="GeneID" id="83184255"/>
<evidence type="ECO:0000313" key="7">
    <source>
        <dbReference type="EMBL" id="KAJ5190913.1"/>
    </source>
</evidence>
<dbReference type="EMBL" id="JAPQKR010000016">
    <property type="protein sequence ID" value="KAJ5190913.1"/>
    <property type="molecule type" value="Genomic_DNA"/>
</dbReference>
<evidence type="ECO:0000256" key="3">
    <source>
        <dbReference type="ARBA" id="ARBA00022741"/>
    </source>
</evidence>
<dbReference type="InterPro" id="IPR002575">
    <property type="entry name" value="Aminoglycoside_PTrfase"/>
</dbReference>
<keyword evidence="5" id="KW-0067">ATP-binding</keyword>
<evidence type="ECO:0000256" key="4">
    <source>
        <dbReference type="ARBA" id="ARBA00022777"/>
    </source>
</evidence>
<keyword evidence="8" id="KW-1185">Reference proteome</keyword>
<dbReference type="AlphaFoldDB" id="A0A9W9M6Q1"/>
<dbReference type="PANTHER" id="PTHR34273:SF2">
    <property type="entry name" value="METHYLTHIORIBOSE KINASE"/>
    <property type="match status" value="1"/>
</dbReference>
<dbReference type="Pfam" id="PF01636">
    <property type="entry name" value="APH"/>
    <property type="match status" value="1"/>
</dbReference>
<evidence type="ECO:0000256" key="1">
    <source>
        <dbReference type="ARBA" id="ARBA00010165"/>
    </source>
</evidence>
<feature type="domain" description="Aminoglycoside phosphotransferase" evidence="6">
    <location>
        <begin position="68"/>
        <end position="275"/>
    </location>
</feature>
<evidence type="ECO:0000256" key="5">
    <source>
        <dbReference type="ARBA" id="ARBA00022840"/>
    </source>
</evidence>
<keyword evidence="4" id="KW-0418">Kinase</keyword>
<accession>A0A9W9M6Q1</accession>
<dbReference type="InterPro" id="IPR011009">
    <property type="entry name" value="Kinase-like_dom_sf"/>
</dbReference>
<organism evidence="7 8">
    <name type="scientific">Penicillium cinerascens</name>
    <dbReference type="NCBI Taxonomy" id="70096"/>
    <lineage>
        <taxon>Eukaryota</taxon>
        <taxon>Fungi</taxon>
        <taxon>Dikarya</taxon>
        <taxon>Ascomycota</taxon>
        <taxon>Pezizomycotina</taxon>
        <taxon>Eurotiomycetes</taxon>
        <taxon>Eurotiomycetidae</taxon>
        <taxon>Eurotiales</taxon>
        <taxon>Aspergillaceae</taxon>
        <taxon>Penicillium</taxon>
    </lineage>
</organism>
<comment type="similarity">
    <text evidence="1">Belongs to the methylthioribose kinase family.</text>
</comment>